<gene>
    <name evidence="8" type="ORF">HMPREF0202_00890</name>
</gene>
<feature type="domain" description="Polysaccharide lyase family 8 central" evidence="5">
    <location>
        <begin position="420"/>
        <end position="580"/>
    </location>
</feature>
<dbReference type="STRING" id="1319815.HMPREF0202_00890"/>
<organism evidence="8 9">
    <name type="scientific">Cetobacterium somerae ATCC BAA-474</name>
    <dbReference type="NCBI Taxonomy" id="1319815"/>
    <lineage>
        <taxon>Bacteria</taxon>
        <taxon>Fusobacteriati</taxon>
        <taxon>Fusobacteriota</taxon>
        <taxon>Fusobacteriia</taxon>
        <taxon>Fusobacteriales</taxon>
        <taxon>Fusobacteriaceae</taxon>
        <taxon>Cetobacterium</taxon>
    </lineage>
</organism>
<dbReference type="Pfam" id="PF02884">
    <property type="entry name" value="Lyase_8_C"/>
    <property type="match status" value="1"/>
</dbReference>
<evidence type="ECO:0000313" key="9">
    <source>
        <dbReference type="Proteomes" id="UP000017081"/>
    </source>
</evidence>
<dbReference type="InterPro" id="IPR038970">
    <property type="entry name" value="Lyase_8"/>
</dbReference>
<keyword evidence="2" id="KW-0732">Signal</keyword>
<sequence>MLMLLLSVCIVEANEKKIIKENSNKEIVANVSSVSQSEKEDFKNMRLKWAEFLTGKESLELESPKVKKDTINTLNNMGKKNLENYNYNEARMSIYSDLEDMKSGVQIQTTYERLKNLSKAYVVPGTDFYKDEKIKKEILDSLEWLHRNAYYEGAPEYGNWWQWELGIPKNINEIVAIMYDEIPVENRMKYLKASQYFQPYAKYSGYSPSAKYSSSPELRVSTGGNRMDTSIISFTRGFLMEDKEQVLDGVSAVADVGEYVTTGDGFYKDSSFVQHGNIAYNGTYASVLFNGLGSILYLTSGTQYEMKDERLNNIYDSIIDGYSFLLINGGVTDAVSGRSISRDGSNELERGRGIVTSVAMISEGAPEPYKTKIRKLVKKALDENISYKTTEKIYNLKLKEIMKDIEINEKYEKISEPKSKVFWGMDRVVHLGPKNIKFVIGMYSSRIGNYETMNGENKKGWYTGDGVTYIYGENSDKSKEFWPTVDMYHLPGVTASINERRDGSGERRHKVKMSPKSFVGGVTTGEVTLAAMDFLSWNNQTSGKKSWFLIDNTMFAMGSNINSSDGEIHTTIDSRITDGESFKYTVLSDEEVVTKKESRVGNWKNIGGKSDAPIEVEYITTYINHGKNPKNAGYLYSVGLDEISKNDIVVLSQNDKAHGIKIKDYIGINFWQDNQHKVDKYKSFSTLSLLALEKGNTLELWVSDPTQLSNVMSVLEIDGAYKLVETTDKNLKIRTEKNKTILKIDNIRSGETKYIQLKK</sequence>
<dbReference type="GO" id="GO:0030246">
    <property type="term" value="F:carbohydrate binding"/>
    <property type="evidence" value="ECO:0007669"/>
    <property type="project" value="InterPro"/>
</dbReference>
<dbReference type="AlphaFoldDB" id="U7VCF0"/>
<dbReference type="InterPro" id="IPR003159">
    <property type="entry name" value="Lyase_8_central_dom"/>
</dbReference>
<comment type="caution">
    <text evidence="8">The sequence shown here is derived from an EMBL/GenBank/DDBJ whole genome shotgun (WGS) entry which is preliminary data.</text>
</comment>
<keyword evidence="3" id="KW-0456">Lyase</keyword>
<dbReference type="eggNOG" id="COG5492">
    <property type="taxonomic scope" value="Bacteria"/>
</dbReference>
<accession>U7VCF0</accession>
<evidence type="ECO:0008006" key="10">
    <source>
        <dbReference type="Google" id="ProtNLM"/>
    </source>
</evidence>
<reference evidence="8 9" key="1">
    <citation type="submission" date="2013-08" db="EMBL/GenBank/DDBJ databases">
        <authorList>
            <person name="Weinstock G."/>
            <person name="Sodergren E."/>
            <person name="Wylie T."/>
            <person name="Fulton L."/>
            <person name="Fulton R."/>
            <person name="Fronick C."/>
            <person name="O'Laughlin M."/>
            <person name="Godfrey J."/>
            <person name="Miner T."/>
            <person name="Herter B."/>
            <person name="Appelbaum E."/>
            <person name="Cordes M."/>
            <person name="Lek S."/>
            <person name="Wollam A."/>
            <person name="Pepin K.H."/>
            <person name="Palsikar V.B."/>
            <person name="Mitreva M."/>
            <person name="Wilson R.K."/>
        </authorList>
    </citation>
    <scope>NUCLEOTIDE SEQUENCE [LARGE SCALE GENOMIC DNA]</scope>
    <source>
        <strain evidence="8 9">ATCC BAA-474</strain>
    </source>
</reference>
<evidence type="ECO:0000313" key="8">
    <source>
        <dbReference type="EMBL" id="ERT69156.1"/>
    </source>
</evidence>
<dbReference type="SUPFAM" id="SSF48230">
    <property type="entry name" value="Chondroitin AC/alginate lyase"/>
    <property type="match status" value="1"/>
</dbReference>
<dbReference type="Pfam" id="PF08124">
    <property type="entry name" value="Lyase_8_N"/>
    <property type="match status" value="1"/>
</dbReference>
<dbReference type="InterPro" id="IPR004103">
    <property type="entry name" value="Lyase_8_C"/>
</dbReference>
<dbReference type="PANTHER" id="PTHR38481">
    <property type="entry name" value="HYALURONATE LYASE"/>
    <property type="match status" value="1"/>
</dbReference>
<dbReference type="HOGENOM" id="CLU_004172_4_1_0"/>
<dbReference type="Gene3D" id="1.50.10.100">
    <property type="entry name" value="Chondroitin AC/alginate lyase"/>
    <property type="match status" value="1"/>
</dbReference>
<dbReference type="GO" id="GO:0016837">
    <property type="term" value="F:carbon-oxygen lyase activity, acting on polysaccharides"/>
    <property type="evidence" value="ECO:0007669"/>
    <property type="project" value="UniProtKB-ARBA"/>
</dbReference>
<comment type="similarity">
    <text evidence="1">Belongs to the polysaccharide lyase 8 family.</text>
</comment>
<evidence type="ECO:0000259" key="7">
    <source>
        <dbReference type="Pfam" id="PF08124"/>
    </source>
</evidence>
<proteinExistence type="inferred from homology"/>
<dbReference type="PANTHER" id="PTHR38481:SF1">
    <property type="entry name" value="HYALURONATE LYASE"/>
    <property type="match status" value="1"/>
</dbReference>
<evidence type="ECO:0000259" key="5">
    <source>
        <dbReference type="Pfam" id="PF02278"/>
    </source>
</evidence>
<evidence type="ECO:0000256" key="4">
    <source>
        <dbReference type="PIRSR" id="PIRSR638970-1"/>
    </source>
</evidence>
<evidence type="ECO:0000256" key="2">
    <source>
        <dbReference type="ARBA" id="ARBA00022729"/>
    </source>
</evidence>
<dbReference type="InterPro" id="IPR011013">
    <property type="entry name" value="Gal_mutarotase_sf_dom"/>
</dbReference>
<keyword evidence="9" id="KW-1185">Reference proteome</keyword>
<dbReference type="SUPFAM" id="SSF74650">
    <property type="entry name" value="Galactose mutarotase-like"/>
    <property type="match status" value="1"/>
</dbReference>
<dbReference type="InterPro" id="IPR012970">
    <property type="entry name" value="Lyase_8_alpha_N"/>
</dbReference>
<dbReference type="SUPFAM" id="SSF49863">
    <property type="entry name" value="Hyaluronate lyase-like, C-terminal domain"/>
    <property type="match status" value="1"/>
</dbReference>
<feature type="domain" description="Polysaccharide lyase family 8 C-terminal" evidence="6">
    <location>
        <begin position="650"/>
        <end position="707"/>
    </location>
</feature>
<dbReference type="Gene3D" id="2.60.220.10">
    <property type="entry name" value="Polysaccharide lyase family 8-like, C-terminal"/>
    <property type="match status" value="1"/>
</dbReference>
<dbReference type="EMBL" id="AXZF01000033">
    <property type="protein sequence ID" value="ERT69156.1"/>
    <property type="molecule type" value="Genomic_DNA"/>
</dbReference>
<dbReference type="GO" id="GO:0005975">
    <property type="term" value="P:carbohydrate metabolic process"/>
    <property type="evidence" value="ECO:0007669"/>
    <property type="project" value="InterPro"/>
</dbReference>
<feature type="domain" description="Polysaccharide lyase 8 N-terminal alpha-helical" evidence="7">
    <location>
        <begin position="49"/>
        <end position="378"/>
    </location>
</feature>
<dbReference type="Gene3D" id="2.70.98.10">
    <property type="match status" value="2"/>
</dbReference>
<feature type="domain" description="Polysaccharide lyase family 8 central" evidence="5">
    <location>
        <begin position="583"/>
        <end position="638"/>
    </location>
</feature>
<evidence type="ECO:0000256" key="1">
    <source>
        <dbReference type="ARBA" id="ARBA00006699"/>
    </source>
</evidence>
<feature type="active site" evidence="4">
    <location>
        <position position="275"/>
    </location>
</feature>
<dbReference type="InterPro" id="IPR014718">
    <property type="entry name" value="GH-type_carb-bd"/>
</dbReference>
<feature type="active site" evidence="4">
    <location>
        <position position="284"/>
    </location>
</feature>
<feature type="active site" evidence="4">
    <location>
        <position position="338"/>
    </location>
</feature>
<dbReference type="GO" id="GO:0005576">
    <property type="term" value="C:extracellular region"/>
    <property type="evidence" value="ECO:0007669"/>
    <property type="project" value="InterPro"/>
</dbReference>
<dbReference type="CDD" id="cd01083">
    <property type="entry name" value="GAG_Lyase"/>
    <property type="match status" value="1"/>
</dbReference>
<evidence type="ECO:0000259" key="6">
    <source>
        <dbReference type="Pfam" id="PF02884"/>
    </source>
</evidence>
<dbReference type="Proteomes" id="UP000017081">
    <property type="component" value="Unassembled WGS sequence"/>
</dbReference>
<dbReference type="Pfam" id="PF02278">
    <property type="entry name" value="Lyase_8"/>
    <property type="match status" value="2"/>
</dbReference>
<name>U7VCF0_9FUSO</name>
<protein>
    <recommendedName>
        <fullName evidence="10">Polysaccharide lyase family 8, super-sandwich domain protein</fullName>
    </recommendedName>
</protein>
<dbReference type="InterPro" id="IPR008929">
    <property type="entry name" value="Chondroitin_lyas"/>
</dbReference>
<dbReference type="InterPro" id="IPR011071">
    <property type="entry name" value="Lyase_8-like_C"/>
</dbReference>
<evidence type="ECO:0000256" key="3">
    <source>
        <dbReference type="ARBA" id="ARBA00023239"/>
    </source>
</evidence>